<accession>A0A2P6N0F4</accession>
<feature type="transmembrane region" description="Helical" evidence="5">
    <location>
        <begin position="36"/>
        <end position="55"/>
    </location>
</feature>
<keyword evidence="4 5" id="KW-0472">Membrane</keyword>
<feature type="transmembrane region" description="Helical" evidence="5">
    <location>
        <begin position="149"/>
        <end position="171"/>
    </location>
</feature>
<reference evidence="6 7" key="1">
    <citation type="journal article" date="2018" name="Genome Biol. Evol.">
        <title>Multiple Roots of Fruiting Body Formation in Amoebozoa.</title>
        <authorList>
            <person name="Hillmann F."/>
            <person name="Forbes G."/>
            <person name="Novohradska S."/>
            <person name="Ferling I."/>
            <person name="Riege K."/>
            <person name="Groth M."/>
            <person name="Westermann M."/>
            <person name="Marz M."/>
            <person name="Spaller T."/>
            <person name="Winckler T."/>
            <person name="Schaap P."/>
            <person name="Glockner G."/>
        </authorList>
    </citation>
    <scope>NUCLEOTIDE SEQUENCE [LARGE SCALE GENOMIC DNA]</scope>
    <source>
        <strain evidence="6 7">Jena</strain>
    </source>
</reference>
<evidence type="ECO:0000256" key="3">
    <source>
        <dbReference type="ARBA" id="ARBA00022989"/>
    </source>
</evidence>
<dbReference type="OrthoDB" id="4456959at2759"/>
<evidence type="ECO:0000313" key="6">
    <source>
        <dbReference type="EMBL" id="PRP77431.1"/>
    </source>
</evidence>
<dbReference type="SUPFAM" id="SSF161084">
    <property type="entry name" value="MAPEG domain-like"/>
    <property type="match status" value="1"/>
</dbReference>
<dbReference type="InterPro" id="IPR023352">
    <property type="entry name" value="MAPEG-like_dom_sf"/>
</dbReference>
<dbReference type="InParanoid" id="A0A2P6N0F4"/>
<evidence type="ECO:0000256" key="5">
    <source>
        <dbReference type="SAM" id="Phobius"/>
    </source>
</evidence>
<evidence type="ECO:0000256" key="4">
    <source>
        <dbReference type="ARBA" id="ARBA00023136"/>
    </source>
</evidence>
<sequence length="174" mass="19558">MDPLNWQALILKYRNTLSTIIQLSSVMPPLITDKPLLGPLICLSSWTFIMEALLYKRRIPAISQYGVTLDDPATAKEQLEEKLPPFVQWAADNYNHLLEQPTQFYAAMLALSMMDVKDKTTVGLAWSYVGLRLFHSVVHVSTNNLHLRFPAFVASSIVLASITAKAAWVLIKTN</sequence>
<dbReference type="Proteomes" id="UP000241769">
    <property type="component" value="Unassembled WGS sequence"/>
</dbReference>
<evidence type="ECO:0000256" key="1">
    <source>
        <dbReference type="ARBA" id="ARBA00004370"/>
    </source>
</evidence>
<dbReference type="EMBL" id="MDYQ01000265">
    <property type="protein sequence ID" value="PRP77431.1"/>
    <property type="molecule type" value="Genomic_DNA"/>
</dbReference>
<dbReference type="STRING" id="1890364.A0A2P6N0F4"/>
<comment type="subcellular location">
    <subcellularLocation>
        <location evidence="1">Membrane</location>
    </subcellularLocation>
</comment>
<dbReference type="Gene3D" id="1.20.120.550">
    <property type="entry name" value="Membrane associated eicosanoid/glutathione metabolism-like domain"/>
    <property type="match status" value="1"/>
</dbReference>
<organism evidence="6 7">
    <name type="scientific">Planoprotostelium fungivorum</name>
    <dbReference type="NCBI Taxonomy" id="1890364"/>
    <lineage>
        <taxon>Eukaryota</taxon>
        <taxon>Amoebozoa</taxon>
        <taxon>Evosea</taxon>
        <taxon>Variosea</taxon>
        <taxon>Cavosteliida</taxon>
        <taxon>Cavosteliaceae</taxon>
        <taxon>Planoprotostelium</taxon>
    </lineage>
</organism>
<keyword evidence="3 5" id="KW-1133">Transmembrane helix</keyword>
<dbReference type="GO" id="GO:0016020">
    <property type="term" value="C:membrane"/>
    <property type="evidence" value="ECO:0007669"/>
    <property type="project" value="UniProtKB-SubCell"/>
</dbReference>
<dbReference type="InterPro" id="IPR001129">
    <property type="entry name" value="Membr-assoc_MAPEG"/>
</dbReference>
<proteinExistence type="predicted"/>
<protein>
    <submittedName>
        <fullName evidence="6">Uncharacterized protein</fullName>
    </submittedName>
</protein>
<comment type="caution">
    <text evidence="6">The sequence shown here is derived from an EMBL/GenBank/DDBJ whole genome shotgun (WGS) entry which is preliminary data.</text>
</comment>
<evidence type="ECO:0000256" key="2">
    <source>
        <dbReference type="ARBA" id="ARBA00022692"/>
    </source>
</evidence>
<dbReference type="AlphaFoldDB" id="A0A2P6N0F4"/>
<keyword evidence="7" id="KW-1185">Reference proteome</keyword>
<gene>
    <name evidence="6" type="ORF">PROFUN_14284</name>
</gene>
<dbReference type="Pfam" id="PF01124">
    <property type="entry name" value="MAPEG"/>
    <property type="match status" value="1"/>
</dbReference>
<name>A0A2P6N0F4_9EUKA</name>
<evidence type="ECO:0000313" key="7">
    <source>
        <dbReference type="Proteomes" id="UP000241769"/>
    </source>
</evidence>
<keyword evidence="2 5" id="KW-0812">Transmembrane</keyword>